<dbReference type="NCBIfam" id="TIGR03359">
    <property type="entry name" value="VI_chp_6"/>
    <property type="match status" value="1"/>
</dbReference>
<dbReference type="InterPro" id="IPR010272">
    <property type="entry name" value="T6SS_TssF"/>
</dbReference>
<proteinExistence type="predicted"/>
<sequence length="611" mass="65673">MQALLPHYERELAWFDEASKAFARRYPRIAGRLAAGGELAQDPHVERLIQAFSLLAARLHRRLDEDLPRMAETLLELLHPLALRPFPSCSIVRFDAARSLAQLSTARRIPRGTLLHSTPVQGVSCRFTTAYELALAPLRVAAAAIGPPARPGLPAGAAAAWFSVRLELLSPAAQWATLDLPCLRLFLDLQPSQAAALREALFERVRGVWLDDGNGAARPVAGAAPRPVGLADDEALLDGAPRERGAERLLAEYFAFPCKFDFVDLPLPAALRHGQSRSVTLHYALAERPRARAAGWPELEGIGAGQLLPGCTPVVNAFRQRAEPIRVTQAREAYPVVVDARHPGAYEVLRVDRVRRIRQDARGAAFEDLPPLYSLRHASATAAGSSDSCFWSLRRDAERAELAPGHEAELTLVDMRLDPALAAAETLSVDVTAGNRDLPSQLPLGRPGGDLQADDGGLAEQIVLLRRPTPGSRPVRLADAPWRLVSLLALDRCAAADGLERLREWLALHDPGSDASGRGLASSLLSAERRPALAWLPGPPAPCLVRGSEIRLVVDEAAFVGSGVGLFGRLLAHALALRAPVNGFTRLTLHSGADGALLYDGGLPRAQPAAA</sequence>
<organism evidence="1 2">
    <name type="scientific">Rubrivivax gelatinosus</name>
    <name type="common">Rhodocyclus gelatinosus</name>
    <name type="synonym">Rhodopseudomonas gelatinosa</name>
    <dbReference type="NCBI Taxonomy" id="28068"/>
    <lineage>
        <taxon>Bacteria</taxon>
        <taxon>Pseudomonadati</taxon>
        <taxon>Pseudomonadota</taxon>
        <taxon>Betaproteobacteria</taxon>
        <taxon>Burkholderiales</taxon>
        <taxon>Sphaerotilaceae</taxon>
        <taxon>Rubrivivax</taxon>
    </lineage>
</organism>
<protein>
    <submittedName>
        <fullName evidence="1">Type VI secretion system protein ImpG</fullName>
    </submittedName>
</protein>
<dbReference type="AlphaFoldDB" id="A0A4R2ME24"/>
<name>A0A4R2ME24_RUBGE</name>
<dbReference type="GeneID" id="99684640"/>
<dbReference type="PANTHER" id="PTHR35370:SF1">
    <property type="entry name" value="TYPE VI SECRETION SYSTEM COMPONENT TSSF1"/>
    <property type="match status" value="1"/>
</dbReference>
<evidence type="ECO:0000313" key="1">
    <source>
        <dbReference type="EMBL" id="TCP02927.1"/>
    </source>
</evidence>
<accession>A0A4R2ME24</accession>
<dbReference type="PANTHER" id="PTHR35370">
    <property type="entry name" value="CYTOPLASMIC PROTEIN-RELATED-RELATED"/>
    <property type="match status" value="1"/>
</dbReference>
<reference evidence="1 2" key="1">
    <citation type="submission" date="2019-03" db="EMBL/GenBank/DDBJ databases">
        <title>Genomic Encyclopedia of Type Strains, Phase IV (KMG-IV): sequencing the most valuable type-strain genomes for metagenomic binning, comparative biology and taxonomic classification.</title>
        <authorList>
            <person name="Goeker M."/>
        </authorList>
    </citation>
    <scope>NUCLEOTIDE SEQUENCE [LARGE SCALE GENOMIC DNA]</scope>
    <source>
        <strain evidence="1 2">DSM 1709</strain>
    </source>
</reference>
<dbReference type="OrthoDB" id="9763676at2"/>
<comment type="caution">
    <text evidence="1">The sequence shown here is derived from an EMBL/GenBank/DDBJ whole genome shotgun (WGS) entry which is preliminary data.</text>
</comment>
<dbReference type="Pfam" id="PF05947">
    <property type="entry name" value="T6SS_TssF"/>
    <property type="match status" value="1"/>
</dbReference>
<dbReference type="Proteomes" id="UP000295106">
    <property type="component" value="Unassembled WGS sequence"/>
</dbReference>
<dbReference type="PIRSF" id="PIRSF028304">
    <property type="entry name" value="UCP028304"/>
    <property type="match status" value="1"/>
</dbReference>
<gene>
    <name evidence="1" type="ORF">EV684_10593</name>
</gene>
<dbReference type="EMBL" id="SLXD01000005">
    <property type="protein sequence ID" value="TCP02927.1"/>
    <property type="molecule type" value="Genomic_DNA"/>
</dbReference>
<evidence type="ECO:0000313" key="2">
    <source>
        <dbReference type="Proteomes" id="UP000295106"/>
    </source>
</evidence>
<dbReference type="RefSeq" id="WP_132646513.1">
    <property type="nucleotide sequence ID" value="NZ_CP181386.1"/>
</dbReference>